<dbReference type="Gene3D" id="3.90.45.10">
    <property type="entry name" value="Peptide deformylase"/>
    <property type="match status" value="1"/>
</dbReference>
<feature type="binding site" evidence="2">
    <location>
        <position position="95"/>
    </location>
    <ligand>
        <name>Fe cation</name>
        <dbReference type="ChEBI" id="CHEBI:24875"/>
    </ligand>
</feature>
<dbReference type="EMBL" id="JBHRSW010000004">
    <property type="protein sequence ID" value="MFC3120109.1"/>
    <property type="molecule type" value="Genomic_DNA"/>
</dbReference>
<dbReference type="EC" id="3.5.1.88" evidence="2"/>
<gene>
    <name evidence="2" type="primary">def</name>
    <name evidence="3" type="ORF">ACFOHL_00575</name>
</gene>
<feature type="binding site" evidence="2">
    <location>
        <position position="141"/>
    </location>
    <ligand>
        <name>Fe cation</name>
        <dbReference type="ChEBI" id="CHEBI:24875"/>
    </ligand>
</feature>
<comment type="catalytic activity">
    <reaction evidence="2">
        <text>N-terminal N-formyl-L-methionyl-[peptide] + H2O = N-terminal L-methionyl-[peptide] + formate</text>
        <dbReference type="Rhea" id="RHEA:24420"/>
        <dbReference type="Rhea" id="RHEA-COMP:10639"/>
        <dbReference type="Rhea" id="RHEA-COMP:10640"/>
        <dbReference type="ChEBI" id="CHEBI:15377"/>
        <dbReference type="ChEBI" id="CHEBI:15740"/>
        <dbReference type="ChEBI" id="CHEBI:49298"/>
        <dbReference type="ChEBI" id="CHEBI:64731"/>
        <dbReference type="EC" id="3.5.1.88"/>
    </reaction>
</comment>
<accession>A0ABV7FIK4</accession>
<comment type="cofactor">
    <cofactor evidence="2">
        <name>Fe(2+)</name>
        <dbReference type="ChEBI" id="CHEBI:29033"/>
    </cofactor>
    <text evidence="2">Binds 1 Fe(2+) ion.</text>
</comment>
<dbReference type="PANTHER" id="PTHR10458">
    <property type="entry name" value="PEPTIDE DEFORMYLASE"/>
    <property type="match status" value="1"/>
</dbReference>
<dbReference type="Proteomes" id="UP001595478">
    <property type="component" value="Unassembled WGS sequence"/>
</dbReference>
<keyword evidence="4" id="KW-1185">Reference proteome</keyword>
<comment type="caution">
    <text evidence="3">The sequence shown here is derived from an EMBL/GenBank/DDBJ whole genome shotgun (WGS) entry which is preliminary data.</text>
</comment>
<evidence type="ECO:0000256" key="1">
    <source>
        <dbReference type="ARBA" id="ARBA00010759"/>
    </source>
</evidence>
<feature type="binding site" evidence="2">
    <location>
        <position position="137"/>
    </location>
    <ligand>
        <name>Fe cation</name>
        <dbReference type="ChEBI" id="CHEBI:24875"/>
    </ligand>
</feature>
<dbReference type="InterPro" id="IPR023635">
    <property type="entry name" value="Peptide_deformylase"/>
</dbReference>
<comment type="similarity">
    <text evidence="1 2">Belongs to the polypeptide deformylase family.</text>
</comment>
<keyword evidence="2" id="KW-0408">Iron</keyword>
<protein>
    <recommendedName>
        <fullName evidence="2">Peptide deformylase</fullName>
        <shortName evidence="2">PDF</shortName>
        <ecNumber evidence="2">3.5.1.88</ecNumber>
    </recommendedName>
    <alternativeName>
        <fullName evidence="2">Polypeptide deformylase</fullName>
    </alternativeName>
</protein>
<dbReference type="CDD" id="cd00487">
    <property type="entry name" value="Pep_deformylase"/>
    <property type="match status" value="1"/>
</dbReference>
<feature type="active site" evidence="2">
    <location>
        <position position="138"/>
    </location>
</feature>
<keyword evidence="2" id="KW-0648">Protein biosynthesis</keyword>
<dbReference type="RefSeq" id="WP_376918252.1">
    <property type="nucleotide sequence ID" value="NZ_JBHRSW010000004.1"/>
</dbReference>
<comment type="function">
    <text evidence="2">Removes the formyl group from the N-terminal Met of newly synthesized proteins. Requires at least a dipeptide for an efficient rate of reaction. N-terminal L-methionine is a prerequisite for activity but the enzyme has broad specificity at other positions.</text>
</comment>
<evidence type="ECO:0000313" key="3">
    <source>
        <dbReference type="EMBL" id="MFC3120109.1"/>
    </source>
</evidence>
<dbReference type="InterPro" id="IPR036821">
    <property type="entry name" value="Peptide_deformylase_sf"/>
</dbReference>
<evidence type="ECO:0000256" key="2">
    <source>
        <dbReference type="HAMAP-Rule" id="MF_00163"/>
    </source>
</evidence>
<proteinExistence type="inferred from homology"/>
<keyword evidence="2" id="KW-0378">Hydrolase</keyword>
<dbReference type="PANTHER" id="PTHR10458:SF22">
    <property type="entry name" value="PEPTIDE DEFORMYLASE"/>
    <property type="match status" value="1"/>
</dbReference>
<dbReference type="Pfam" id="PF01327">
    <property type="entry name" value="Pep_deformylase"/>
    <property type="match status" value="1"/>
</dbReference>
<sequence length="185" mass="20946">MRIRQLGDPLLRQVSAPVSRAEIKSEYIQNIIKAMKQTLDGIKSISDTNGNALSAPQAGHLVRLILLRIDGMFVPMINPEIIDVSDGLSINEEECFSFYAVRAKVQRHQSIRLAYTDELGNDQTLELEGEYSALAQHEIDHLNGVLFLDHVESMESVQSIDFLLQDDQVRLQQVKSMMEYMTEIV</sequence>
<dbReference type="PIRSF" id="PIRSF004749">
    <property type="entry name" value="Pep_def"/>
    <property type="match status" value="1"/>
</dbReference>
<dbReference type="PRINTS" id="PR01576">
    <property type="entry name" value="PDEFORMYLASE"/>
</dbReference>
<name>A0ABV7FIK4_9ALTE</name>
<keyword evidence="2" id="KW-0479">Metal-binding</keyword>
<evidence type="ECO:0000313" key="4">
    <source>
        <dbReference type="Proteomes" id="UP001595478"/>
    </source>
</evidence>
<dbReference type="HAMAP" id="MF_00163">
    <property type="entry name" value="Pep_deformylase"/>
    <property type="match status" value="1"/>
</dbReference>
<reference evidence="4" key="1">
    <citation type="journal article" date="2019" name="Int. J. Syst. Evol. Microbiol.">
        <title>The Global Catalogue of Microorganisms (GCM) 10K type strain sequencing project: providing services to taxonomists for standard genome sequencing and annotation.</title>
        <authorList>
            <consortium name="The Broad Institute Genomics Platform"/>
            <consortium name="The Broad Institute Genome Sequencing Center for Infectious Disease"/>
            <person name="Wu L."/>
            <person name="Ma J."/>
        </authorList>
    </citation>
    <scope>NUCLEOTIDE SEQUENCE [LARGE SCALE GENOMIC DNA]</scope>
    <source>
        <strain evidence="4">KCTC 52473</strain>
    </source>
</reference>
<organism evidence="3 4">
    <name type="scientific">Agaribacter flavus</name>
    <dbReference type="NCBI Taxonomy" id="1902781"/>
    <lineage>
        <taxon>Bacteria</taxon>
        <taxon>Pseudomonadati</taxon>
        <taxon>Pseudomonadota</taxon>
        <taxon>Gammaproteobacteria</taxon>
        <taxon>Alteromonadales</taxon>
        <taxon>Alteromonadaceae</taxon>
        <taxon>Agaribacter</taxon>
    </lineage>
</organism>
<dbReference type="SUPFAM" id="SSF56420">
    <property type="entry name" value="Peptide deformylase"/>
    <property type="match status" value="1"/>
</dbReference>